<dbReference type="NCBIfam" id="NF008740">
    <property type="entry name" value="PRK11770.1-2"/>
    <property type="match status" value="1"/>
</dbReference>
<dbReference type="PANTHER" id="PTHR42903">
    <property type="entry name" value="INNER MEMBRANE PROTEIN YCCF"/>
    <property type="match status" value="1"/>
</dbReference>
<evidence type="ECO:0000313" key="3">
    <source>
        <dbReference type="EMBL" id="SPW31382.1"/>
    </source>
</evidence>
<name>A0A6H9XV56_9CORY</name>
<reference evidence="3 4" key="1">
    <citation type="submission" date="2018-06" db="EMBL/GenBank/DDBJ databases">
        <authorList>
            <consortium name="Pathogen Informatics"/>
            <person name="Doyle S."/>
        </authorList>
    </citation>
    <scope>NUCLEOTIDE SEQUENCE [LARGE SCALE GENOMIC DNA]</scope>
    <source>
        <strain evidence="3 4">NCTC10254</strain>
    </source>
</reference>
<organism evidence="3 4">
    <name type="scientific">Corynebacterium matruchotii</name>
    <dbReference type="NCBI Taxonomy" id="43768"/>
    <lineage>
        <taxon>Bacteria</taxon>
        <taxon>Bacillati</taxon>
        <taxon>Actinomycetota</taxon>
        <taxon>Actinomycetes</taxon>
        <taxon>Mycobacteriales</taxon>
        <taxon>Corynebacteriaceae</taxon>
        <taxon>Corynebacterium</taxon>
    </lineage>
</organism>
<evidence type="ECO:0000259" key="2">
    <source>
        <dbReference type="Pfam" id="PF03733"/>
    </source>
</evidence>
<dbReference type="InterPro" id="IPR031308">
    <property type="entry name" value="UCP028777"/>
</dbReference>
<keyword evidence="1" id="KW-1133">Transmembrane helix</keyword>
<dbReference type="PIRSF" id="PIRSF028777">
    <property type="entry name" value="UCP028777"/>
    <property type="match status" value="1"/>
</dbReference>
<dbReference type="EMBL" id="UARK01000031">
    <property type="protein sequence ID" value="SPW31382.1"/>
    <property type="molecule type" value="Genomic_DNA"/>
</dbReference>
<sequence length="137" mass="14741">MKTLLNLIWFVFSGLWLAIGYAIAGVIMYVLIITIPFGVASFRMAGYALWPFGRAVVTKPGGDNVGIAFANVIWFLLAGLWIAIGHVITAVPLFLSIIGIPLGIGNLKMIPIACFPFGKTVVPSNAIPYGYTQVVQL</sequence>
<feature type="domain" description="Inner membrane component" evidence="2">
    <location>
        <begin position="4"/>
        <end position="54"/>
    </location>
</feature>
<dbReference type="Pfam" id="PF03733">
    <property type="entry name" value="YccF"/>
    <property type="match status" value="2"/>
</dbReference>
<evidence type="ECO:0000313" key="4">
    <source>
        <dbReference type="Proteomes" id="UP000249886"/>
    </source>
</evidence>
<dbReference type="InterPro" id="IPR005185">
    <property type="entry name" value="YccF"/>
</dbReference>
<dbReference type="PANTHER" id="PTHR42903:SF1">
    <property type="entry name" value="INNER MEMBRANE PROTEIN YCCF"/>
    <property type="match status" value="1"/>
</dbReference>
<comment type="caution">
    <text evidence="3">The sequence shown here is derived from an EMBL/GenBank/DDBJ whole genome shotgun (WGS) entry which is preliminary data.</text>
</comment>
<protein>
    <submittedName>
        <fullName evidence="3">Alkaline phosphatase like protein</fullName>
    </submittedName>
</protein>
<proteinExistence type="predicted"/>
<feature type="transmembrane region" description="Helical" evidence="1">
    <location>
        <begin position="72"/>
        <end position="100"/>
    </location>
</feature>
<feature type="domain" description="Inner membrane component" evidence="2">
    <location>
        <begin position="70"/>
        <end position="119"/>
    </location>
</feature>
<dbReference type="GeneID" id="84575201"/>
<gene>
    <name evidence="3" type="primary">yccF</name>
    <name evidence="3" type="ORF">NCTC10254_02132</name>
</gene>
<dbReference type="Proteomes" id="UP000249886">
    <property type="component" value="Unassembled WGS sequence"/>
</dbReference>
<dbReference type="GO" id="GO:0005886">
    <property type="term" value="C:plasma membrane"/>
    <property type="evidence" value="ECO:0007669"/>
    <property type="project" value="TreeGrafter"/>
</dbReference>
<feature type="transmembrane region" description="Helical" evidence="1">
    <location>
        <begin position="7"/>
        <end position="35"/>
    </location>
</feature>
<dbReference type="AlphaFoldDB" id="A0A6H9XV56"/>
<dbReference type="InterPro" id="IPR052937">
    <property type="entry name" value="Inner_membrane_protein"/>
</dbReference>
<dbReference type="RefSeq" id="WP_005526936.1">
    <property type="nucleotide sequence ID" value="NZ_CAUUEQ010000033.1"/>
</dbReference>
<keyword evidence="1" id="KW-0472">Membrane</keyword>
<accession>A0A6H9XV56</accession>
<evidence type="ECO:0000256" key="1">
    <source>
        <dbReference type="SAM" id="Phobius"/>
    </source>
</evidence>
<keyword evidence="1" id="KW-0812">Transmembrane</keyword>